<evidence type="ECO:0000259" key="9">
    <source>
        <dbReference type="Pfam" id="PF13614"/>
    </source>
</evidence>
<protein>
    <recommendedName>
        <fullName evidence="2">non-specific protein-tyrosine kinase</fullName>
        <ecNumber evidence="2">2.7.10.2</ecNumber>
    </recommendedName>
</protein>
<comment type="similarity">
    <text evidence="1">Belongs to the CpsD/CapB family.</text>
</comment>
<dbReference type="NCBIfam" id="TIGR01007">
    <property type="entry name" value="eps_fam"/>
    <property type="match status" value="1"/>
</dbReference>
<dbReference type="InterPro" id="IPR050445">
    <property type="entry name" value="Bact_polysacc_biosynth/exp"/>
</dbReference>
<dbReference type="Gene3D" id="3.40.50.300">
    <property type="entry name" value="P-loop containing nucleotide triphosphate hydrolases"/>
    <property type="match status" value="1"/>
</dbReference>
<proteinExistence type="inferred from homology"/>
<evidence type="ECO:0000256" key="6">
    <source>
        <dbReference type="ARBA" id="ARBA00022840"/>
    </source>
</evidence>
<keyword evidence="5" id="KW-0418">Kinase</keyword>
<dbReference type="GO" id="GO:0004715">
    <property type="term" value="F:non-membrane spanning protein tyrosine kinase activity"/>
    <property type="evidence" value="ECO:0007669"/>
    <property type="project" value="UniProtKB-EC"/>
</dbReference>
<dbReference type="AlphaFoldDB" id="A0A1W1X356"/>
<dbReference type="CDD" id="cd05387">
    <property type="entry name" value="BY-kinase"/>
    <property type="match status" value="1"/>
</dbReference>
<dbReference type="PANTHER" id="PTHR32309:SF13">
    <property type="entry name" value="FERRIC ENTEROBACTIN TRANSPORT PROTEIN FEPE"/>
    <property type="match status" value="1"/>
</dbReference>
<dbReference type="Pfam" id="PF13614">
    <property type="entry name" value="AAA_31"/>
    <property type="match status" value="1"/>
</dbReference>
<evidence type="ECO:0000256" key="1">
    <source>
        <dbReference type="ARBA" id="ARBA00007316"/>
    </source>
</evidence>
<dbReference type="InterPro" id="IPR025669">
    <property type="entry name" value="AAA_dom"/>
</dbReference>
<evidence type="ECO:0000256" key="4">
    <source>
        <dbReference type="ARBA" id="ARBA00022741"/>
    </source>
</evidence>
<dbReference type="SUPFAM" id="SSF52540">
    <property type="entry name" value="P-loop containing nucleoside triphosphate hydrolases"/>
    <property type="match status" value="1"/>
</dbReference>
<dbReference type="InterPro" id="IPR005702">
    <property type="entry name" value="Wzc-like_C"/>
</dbReference>
<keyword evidence="6" id="KW-0067">ATP-binding</keyword>
<sequence length="228" mass="25638">MDIENIDIYDEDNKPFQESFNALRENIKFCCNSKNHIKTIAITSCKPREGKTTIAINFVISLAKNGYNVLLVDADLRKSKIKKKLSNNCTEGITSYVKNGCSLERIICKSNMKNVDYIAAGYNSSNPSGIIASIKFKELITCVREKYDYVIVDTPSLGSVIDGSVVASITDGTVLIVESKAVNREVVDRTMVQLKNAKAQMLGVVLNKINKRQYKKYCRYYKDVLFCK</sequence>
<dbReference type="PANTHER" id="PTHR32309">
    <property type="entry name" value="TYROSINE-PROTEIN KINASE"/>
    <property type="match status" value="1"/>
</dbReference>
<evidence type="ECO:0000256" key="3">
    <source>
        <dbReference type="ARBA" id="ARBA00022679"/>
    </source>
</evidence>
<keyword evidence="7" id="KW-0829">Tyrosine-protein kinase</keyword>
<dbReference type="EC" id="2.7.10.2" evidence="2"/>
<gene>
    <name evidence="10" type="ORF">SAMN02745134_00530</name>
</gene>
<reference evidence="10 11" key="1">
    <citation type="submission" date="2017-04" db="EMBL/GenBank/DDBJ databases">
        <authorList>
            <person name="Afonso C.L."/>
            <person name="Miller P.J."/>
            <person name="Scott M.A."/>
            <person name="Spackman E."/>
            <person name="Goraichik I."/>
            <person name="Dimitrov K.M."/>
            <person name="Suarez D.L."/>
            <person name="Swayne D.E."/>
        </authorList>
    </citation>
    <scope>NUCLEOTIDE SEQUENCE [LARGE SCALE GENOMIC DNA]</scope>
    <source>
        <strain evidence="10 11">DSM 12555</strain>
    </source>
</reference>
<evidence type="ECO:0000256" key="2">
    <source>
        <dbReference type="ARBA" id="ARBA00011903"/>
    </source>
</evidence>
<evidence type="ECO:0000256" key="7">
    <source>
        <dbReference type="ARBA" id="ARBA00023137"/>
    </source>
</evidence>
<dbReference type="EMBL" id="FWXH01000002">
    <property type="protein sequence ID" value="SMC18263.1"/>
    <property type="molecule type" value="Genomic_DNA"/>
</dbReference>
<evidence type="ECO:0000256" key="8">
    <source>
        <dbReference type="ARBA" id="ARBA00051245"/>
    </source>
</evidence>
<keyword evidence="3" id="KW-0808">Transferase</keyword>
<organism evidence="10 11">
    <name type="scientific">Clostridium acidisoli DSM 12555</name>
    <dbReference type="NCBI Taxonomy" id="1121291"/>
    <lineage>
        <taxon>Bacteria</taxon>
        <taxon>Bacillati</taxon>
        <taxon>Bacillota</taxon>
        <taxon>Clostridia</taxon>
        <taxon>Eubacteriales</taxon>
        <taxon>Clostridiaceae</taxon>
        <taxon>Clostridium</taxon>
    </lineage>
</organism>
<feature type="domain" description="AAA" evidence="9">
    <location>
        <begin position="38"/>
        <end position="185"/>
    </location>
</feature>
<dbReference type="GO" id="GO:0005524">
    <property type="term" value="F:ATP binding"/>
    <property type="evidence" value="ECO:0007669"/>
    <property type="project" value="UniProtKB-KW"/>
</dbReference>
<dbReference type="GO" id="GO:0005886">
    <property type="term" value="C:plasma membrane"/>
    <property type="evidence" value="ECO:0007669"/>
    <property type="project" value="TreeGrafter"/>
</dbReference>
<dbReference type="OrthoDB" id="9794577at2"/>
<evidence type="ECO:0000256" key="5">
    <source>
        <dbReference type="ARBA" id="ARBA00022777"/>
    </source>
</evidence>
<keyword evidence="4" id="KW-0547">Nucleotide-binding</keyword>
<dbReference type="RefSeq" id="WP_084113715.1">
    <property type="nucleotide sequence ID" value="NZ_FWXH01000002.1"/>
</dbReference>
<evidence type="ECO:0000313" key="11">
    <source>
        <dbReference type="Proteomes" id="UP000192468"/>
    </source>
</evidence>
<comment type="catalytic activity">
    <reaction evidence="8">
        <text>L-tyrosyl-[protein] + ATP = O-phospho-L-tyrosyl-[protein] + ADP + H(+)</text>
        <dbReference type="Rhea" id="RHEA:10596"/>
        <dbReference type="Rhea" id="RHEA-COMP:10136"/>
        <dbReference type="Rhea" id="RHEA-COMP:20101"/>
        <dbReference type="ChEBI" id="CHEBI:15378"/>
        <dbReference type="ChEBI" id="CHEBI:30616"/>
        <dbReference type="ChEBI" id="CHEBI:46858"/>
        <dbReference type="ChEBI" id="CHEBI:61978"/>
        <dbReference type="ChEBI" id="CHEBI:456216"/>
        <dbReference type="EC" id="2.7.10.2"/>
    </reaction>
</comment>
<dbReference type="Proteomes" id="UP000192468">
    <property type="component" value="Unassembled WGS sequence"/>
</dbReference>
<name>A0A1W1X356_9CLOT</name>
<evidence type="ECO:0000313" key="10">
    <source>
        <dbReference type="EMBL" id="SMC18263.1"/>
    </source>
</evidence>
<accession>A0A1W1X356</accession>
<dbReference type="STRING" id="1121291.SAMN02745134_00530"/>
<dbReference type="InterPro" id="IPR027417">
    <property type="entry name" value="P-loop_NTPase"/>
</dbReference>
<keyword evidence="11" id="KW-1185">Reference proteome</keyword>